<dbReference type="PANTHER" id="PTHR34535:SF3">
    <property type="entry name" value="HYDROGENASE MATURATION FACTOR HYPA"/>
    <property type="match status" value="1"/>
</dbReference>
<dbReference type="PIRSF" id="PIRSF004761">
    <property type="entry name" value="Hydrgn_mat_HypA"/>
    <property type="match status" value="1"/>
</dbReference>
<dbReference type="NCBIfam" id="NF009046">
    <property type="entry name" value="PRK12380.1"/>
    <property type="match status" value="1"/>
</dbReference>
<dbReference type="GO" id="GO:0016530">
    <property type="term" value="F:metallochaperone activity"/>
    <property type="evidence" value="ECO:0007669"/>
    <property type="project" value="UniProtKB-ARBA"/>
</dbReference>
<feature type="binding site" evidence="4">
    <location>
        <position position="89"/>
    </location>
    <ligand>
        <name>Zn(2+)</name>
        <dbReference type="ChEBI" id="CHEBI:29105"/>
    </ligand>
</feature>
<dbReference type="EMBL" id="VHSG01000015">
    <property type="protein sequence ID" value="TQV75973.1"/>
    <property type="molecule type" value="Genomic_DNA"/>
</dbReference>
<evidence type="ECO:0000256" key="3">
    <source>
        <dbReference type="ARBA" id="ARBA00022833"/>
    </source>
</evidence>
<keyword evidence="2 4" id="KW-0479">Metal-binding</keyword>
<dbReference type="RefSeq" id="WP_142905181.1">
    <property type="nucleotide sequence ID" value="NZ_ML660095.1"/>
</dbReference>
<comment type="function">
    <text evidence="4">Involved in the maturation of [NiFe] hydrogenases. Required for nickel insertion into the metal center of the hydrogenase.</text>
</comment>
<dbReference type="GO" id="GO:0016151">
    <property type="term" value="F:nickel cation binding"/>
    <property type="evidence" value="ECO:0007669"/>
    <property type="project" value="UniProtKB-UniRule"/>
</dbReference>
<evidence type="ECO:0000313" key="6">
    <source>
        <dbReference type="Proteomes" id="UP000319732"/>
    </source>
</evidence>
<dbReference type="FunFam" id="3.30.2320.80:FF:000001">
    <property type="entry name" value="Hydrogenase maturation factor HypA"/>
    <property type="match status" value="1"/>
</dbReference>
<dbReference type="Gene3D" id="3.30.2320.80">
    <property type="match status" value="1"/>
</dbReference>
<comment type="similarity">
    <text evidence="4">Belongs to the HypA/HybF family.</text>
</comment>
<feature type="binding site" evidence="4">
    <location>
        <position position="76"/>
    </location>
    <ligand>
        <name>Zn(2+)</name>
        <dbReference type="ChEBI" id="CHEBI:29105"/>
    </ligand>
</feature>
<dbReference type="PANTHER" id="PTHR34535">
    <property type="entry name" value="HYDROGENASE MATURATION FACTOR HYPA"/>
    <property type="match status" value="1"/>
</dbReference>
<evidence type="ECO:0000256" key="4">
    <source>
        <dbReference type="HAMAP-Rule" id="MF_00213"/>
    </source>
</evidence>
<keyword evidence="6" id="KW-1185">Reference proteome</keyword>
<protein>
    <recommendedName>
        <fullName evidence="4">Hydrogenase maturation factor HypA</fullName>
    </recommendedName>
</protein>
<evidence type="ECO:0000256" key="1">
    <source>
        <dbReference type="ARBA" id="ARBA00022596"/>
    </source>
</evidence>
<comment type="caution">
    <text evidence="5">The sequence shown here is derived from an EMBL/GenBank/DDBJ whole genome shotgun (WGS) entry which is preliminary data.</text>
</comment>
<reference evidence="5 6" key="1">
    <citation type="submission" date="2019-06" db="EMBL/GenBank/DDBJ databases">
        <title>Whole genome sequence for Cellvibrionaceae sp. R142.</title>
        <authorList>
            <person name="Wang G."/>
        </authorList>
    </citation>
    <scope>NUCLEOTIDE SEQUENCE [LARGE SCALE GENOMIC DNA]</scope>
    <source>
        <strain evidence="5 6">R142</strain>
    </source>
</reference>
<evidence type="ECO:0000313" key="5">
    <source>
        <dbReference type="EMBL" id="TQV75973.1"/>
    </source>
</evidence>
<organism evidence="5 6">
    <name type="scientific">Exilibacterium tricleocarpae</name>
    <dbReference type="NCBI Taxonomy" id="2591008"/>
    <lineage>
        <taxon>Bacteria</taxon>
        <taxon>Pseudomonadati</taxon>
        <taxon>Pseudomonadota</taxon>
        <taxon>Gammaproteobacteria</taxon>
        <taxon>Cellvibrionales</taxon>
        <taxon>Cellvibrionaceae</taxon>
        <taxon>Exilibacterium</taxon>
    </lineage>
</organism>
<evidence type="ECO:0000256" key="2">
    <source>
        <dbReference type="ARBA" id="ARBA00022723"/>
    </source>
</evidence>
<proteinExistence type="inferred from homology"/>
<accession>A0A545TFH5</accession>
<dbReference type="AlphaFoldDB" id="A0A545TFH5"/>
<feature type="binding site" evidence="4">
    <location>
        <position position="2"/>
    </location>
    <ligand>
        <name>Ni(2+)</name>
        <dbReference type="ChEBI" id="CHEBI:49786"/>
    </ligand>
</feature>
<gene>
    <name evidence="4 5" type="primary">hypA</name>
    <name evidence="5" type="ORF">FKG94_15285</name>
</gene>
<feature type="binding site" evidence="4">
    <location>
        <position position="92"/>
    </location>
    <ligand>
        <name>Zn(2+)</name>
        <dbReference type="ChEBI" id="CHEBI:29105"/>
    </ligand>
</feature>
<dbReference type="InterPro" id="IPR000688">
    <property type="entry name" value="HypA/HybF"/>
</dbReference>
<dbReference type="GO" id="GO:0051604">
    <property type="term" value="P:protein maturation"/>
    <property type="evidence" value="ECO:0007669"/>
    <property type="project" value="InterPro"/>
</dbReference>
<dbReference type="Pfam" id="PF01155">
    <property type="entry name" value="HypA"/>
    <property type="match status" value="1"/>
</dbReference>
<dbReference type="GO" id="GO:0008270">
    <property type="term" value="F:zinc ion binding"/>
    <property type="evidence" value="ECO:0007669"/>
    <property type="project" value="UniProtKB-UniRule"/>
</dbReference>
<dbReference type="OrthoDB" id="288014at2"/>
<name>A0A545TFH5_9GAMM</name>
<sequence length="113" mass="12323">MHEMSICEGIVQVIEAQAALQNYQRVKTVWLEIGALSGVEIEALKFCFDAVCHDTIAAGSSLHICEVPGSAWCMQCARALTVTARYDPCPNCGSYQLQVTGGDEMRIKELEVA</sequence>
<keyword evidence="1 4" id="KW-0533">Nickel</keyword>
<keyword evidence="3 4" id="KW-0862">Zinc</keyword>
<dbReference type="HAMAP" id="MF_00213">
    <property type="entry name" value="HypA_HybF"/>
    <property type="match status" value="1"/>
</dbReference>
<dbReference type="NCBIfam" id="TIGR00100">
    <property type="entry name" value="hypA"/>
    <property type="match status" value="1"/>
</dbReference>
<dbReference type="Proteomes" id="UP000319732">
    <property type="component" value="Unassembled WGS sequence"/>
</dbReference>
<feature type="binding site" evidence="4">
    <location>
        <position position="73"/>
    </location>
    <ligand>
        <name>Zn(2+)</name>
        <dbReference type="ChEBI" id="CHEBI:29105"/>
    </ligand>
</feature>